<keyword evidence="4" id="KW-0238">DNA-binding</keyword>
<keyword evidence="5" id="KW-0804">Transcription</keyword>
<keyword evidence="2" id="KW-0862">Zinc</keyword>
<feature type="domain" description="Xylanolytic transcriptional activator regulatory" evidence="8">
    <location>
        <begin position="92"/>
        <end position="245"/>
    </location>
</feature>
<keyword evidence="10" id="KW-1185">Reference proteome</keyword>
<dbReference type="Pfam" id="PF04082">
    <property type="entry name" value="Fungal_trans"/>
    <property type="match status" value="1"/>
</dbReference>
<dbReference type="EMBL" id="MU129044">
    <property type="protein sequence ID" value="KAF9509059.1"/>
    <property type="molecule type" value="Genomic_DNA"/>
</dbReference>
<dbReference type="GO" id="GO:0008270">
    <property type="term" value="F:zinc ion binding"/>
    <property type="evidence" value="ECO:0007669"/>
    <property type="project" value="InterPro"/>
</dbReference>
<dbReference type="PANTHER" id="PTHR31313:SF81">
    <property type="entry name" value="TY1 ENHANCER ACTIVATOR"/>
    <property type="match status" value="1"/>
</dbReference>
<gene>
    <name evidence="9" type="ORF">BS47DRAFT_181170</name>
</gene>
<dbReference type="AlphaFoldDB" id="A0A9P6ANE2"/>
<dbReference type="CDD" id="cd12148">
    <property type="entry name" value="fungal_TF_MHR"/>
    <property type="match status" value="1"/>
</dbReference>
<name>A0A9P6ANE2_9AGAM</name>
<dbReference type="InterPro" id="IPR007219">
    <property type="entry name" value="XnlR_reg_dom"/>
</dbReference>
<dbReference type="Proteomes" id="UP000886523">
    <property type="component" value="Unassembled WGS sequence"/>
</dbReference>
<protein>
    <recommendedName>
        <fullName evidence="8">Xylanolytic transcriptional activator regulatory domain-containing protein</fullName>
    </recommendedName>
</protein>
<evidence type="ECO:0000313" key="9">
    <source>
        <dbReference type="EMBL" id="KAF9509059.1"/>
    </source>
</evidence>
<evidence type="ECO:0000256" key="1">
    <source>
        <dbReference type="ARBA" id="ARBA00022723"/>
    </source>
</evidence>
<evidence type="ECO:0000256" key="7">
    <source>
        <dbReference type="SAM" id="MobiDB-lite"/>
    </source>
</evidence>
<evidence type="ECO:0000256" key="4">
    <source>
        <dbReference type="ARBA" id="ARBA00023125"/>
    </source>
</evidence>
<organism evidence="9 10">
    <name type="scientific">Hydnum rufescens UP504</name>
    <dbReference type="NCBI Taxonomy" id="1448309"/>
    <lineage>
        <taxon>Eukaryota</taxon>
        <taxon>Fungi</taxon>
        <taxon>Dikarya</taxon>
        <taxon>Basidiomycota</taxon>
        <taxon>Agaricomycotina</taxon>
        <taxon>Agaricomycetes</taxon>
        <taxon>Cantharellales</taxon>
        <taxon>Hydnaceae</taxon>
        <taxon>Hydnum</taxon>
    </lineage>
</organism>
<evidence type="ECO:0000259" key="8">
    <source>
        <dbReference type="Pfam" id="PF04082"/>
    </source>
</evidence>
<keyword evidence="6" id="KW-0539">Nucleus</keyword>
<keyword evidence="1" id="KW-0479">Metal-binding</keyword>
<evidence type="ECO:0000256" key="3">
    <source>
        <dbReference type="ARBA" id="ARBA00023015"/>
    </source>
</evidence>
<dbReference type="OrthoDB" id="2154091at2759"/>
<dbReference type="PANTHER" id="PTHR31313">
    <property type="entry name" value="TY1 ENHANCER ACTIVATOR"/>
    <property type="match status" value="1"/>
</dbReference>
<keyword evidence="3" id="KW-0805">Transcription regulation</keyword>
<dbReference type="GO" id="GO:0003677">
    <property type="term" value="F:DNA binding"/>
    <property type="evidence" value="ECO:0007669"/>
    <property type="project" value="UniProtKB-KW"/>
</dbReference>
<accession>A0A9P6ANE2</accession>
<evidence type="ECO:0000256" key="6">
    <source>
        <dbReference type="ARBA" id="ARBA00023242"/>
    </source>
</evidence>
<reference evidence="9" key="1">
    <citation type="journal article" date="2020" name="Nat. Commun.">
        <title>Large-scale genome sequencing of mycorrhizal fungi provides insights into the early evolution of symbiotic traits.</title>
        <authorList>
            <person name="Miyauchi S."/>
            <person name="Kiss E."/>
            <person name="Kuo A."/>
            <person name="Drula E."/>
            <person name="Kohler A."/>
            <person name="Sanchez-Garcia M."/>
            <person name="Morin E."/>
            <person name="Andreopoulos B."/>
            <person name="Barry K.W."/>
            <person name="Bonito G."/>
            <person name="Buee M."/>
            <person name="Carver A."/>
            <person name="Chen C."/>
            <person name="Cichocki N."/>
            <person name="Clum A."/>
            <person name="Culley D."/>
            <person name="Crous P.W."/>
            <person name="Fauchery L."/>
            <person name="Girlanda M."/>
            <person name="Hayes R.D."/>
            <person name="Keri Z."/>
            <person name="LaButti K."/>
            <person name="Lipzen A."/>
            <person name="Lombard V."/>
            <person name="Magnuson J."/>
            <person name="Maillard F."/>
            <person name="Murat C."/>
            <person name="Nolan M."/>
            <person name="Ohm R.A."/>
            <person name="Pangilinan J."/>
            <person name="Pereira M.F."/>
            <person name="Perotto S."/>
            <person name="Peter M."/>
            <person name="Pfister S."/>
            <person name="Riley R."/>
            <person name="Sitrit Y."/>
            <person name="Stielow J.B."/>
            <person name="Szollosi G."/>
            <person name="Zifcakova L."/>
            <person name="Stursova M."/>
            <person name="Spatafora J.W."/>
            <person name="Tedersoo L."/>
            <person name="Vaario L.M."/>
            <person name="Yamada A."/>
            <person name="Yan M."/>
            <person name="Wang P."/>
            <person name="Xu J."/>
            <person name="Bruns T."/>
            <person name="Baldrian P."/>
            <person name="Vilgalys R."/>
            <person name="Dunand C."/>
            <person name="Henrissat B."/>
            <person name="Grigoriev I.V."/>
            <person name="Hibbett D."/>
            <person name="Nagy L.G."/>
            <person name="Martin F.M."/>
        </authorList>
    </citation>
    <scope>NUCLEOTIDE SEQUENCE</scope>
    <source>
        <strain evidence="9">UP504</strain>
    </source>
</reference>
<feature type="region of interest" description="Disordered" evidence="7">
    <location>
        <begin position="500"/>
        <end position="519"/>
    </location>
</feature>
<comment type="caution">
    <text evidence="9">The sequence shown here is derived from an EMBL/GenBank/DDBJ whole genome shotgun (WGS) entry which is preliminary data.</text>
</comment>
<dbReference type="GO" id="GO:0006351">
    <property type="term" value="P:DNA-templated transcription"/>
    <property type="evidence" value="ECO:0007669"/>
    <property type="project" value="InterPro"/>
</dbReference>
<evidence type="ECO:0000256" key="2">
    <source>
        <dbReference type="ARBA" id="ARBA00022833"/>
    </source>
</evidence>
<sequence>MTVSLGKLVIDSSVTAYYSEPAPLSSPQEKYALIKAASPPNVVPYDRNIRYKLCRSINDVAALDPQSAPTWLSFLPGDTASILSRLEHDVVLDRYFRYYCSWSYPVIPDLFLRDFALATSPNNSSKAPPLLRHYSVLFHNAILSVALAYSDNVHLRSREIRDRFANHAKSFFEAECRAPMLSTVQGLAILSSYHSGLSEQALGFMYFGVSIRMGQALDLDVGVRGVDMSNQDVVERNWVFWSLYCQVVFNSPYRATVCLTKFSPLFRINVGASSLAATRGSGFIISISQSLRSTRSFRGITVMPDTDTPEGKTDATSASQPSSTAESFLWQVKLMKISSSILDVVYGMAGVIRRGIDLVQADQLHLDLLSWERALPKDLYIPLKTVSTCSSPPGVFMLNMVFHWLLILLLSPFFKPHIKIWPPASSSTETSSDGTPARRRYVFLSKLRTAALNECPSSATYIVSLFGAYRRLHTLRLSNLTAIQVVYTAGKTHLVTILAGGPNPSSRGNESPRGIRRMCANNEGDGGDVGFCSCHGRYTTGIVTAEPRADAAGCDPHSPS</sequence>
<evidence type="ECO:0000256" key="5">
    <source>
        <dbReference type="ARBA" id="ARBA00023163"/>
    </source>
</evidence>
<dbReference type="InterPro" id="IPR051615">
    <property type="entry name" value="Transcr_Regulatory_Elem"/>
</dbReference>
<proteinExistence type="predicted"/>
<evidence type="ECO:0000313" key="10">
    <source>
        <dbReference type="Proteomes" id="UP000886523"/>
    </source>
</evidence>